<dbReference type="Pfam" id="PF03099">
    <property type="entry name" value="BPL_LplA_LipB"/>
    <property type="match status" value="1"/>
</dbReference>
<dbReference type="PANTHER" id="PTHR12835">
    <property type="entry name" value="BIOTIN PROTEIN LIGASE"/>
    <property type="match status" value="1"/>
</dbReference>
<dbReference type="NCBIfam" id="TIGR00121">
    <property type="entry name" value="birA_ligase"/>
    <property type="match status" value="1"/>
</dbReference>
<dbReference type="PROSITE" id="PS51733">
    <property type="entry name" value="BPL_LPL_CATALYTIC"/>
    <property type="match status" value="1"/>
</dbReference>
<name>A0A7Y9DX24_9PSEU</name>
<dbReference type="Proteomes" id="UP000535890">
    <property type="component" value="Unassembled WGS sequence"/>
</dbReference>
<evidence type="ECO:0000313" key="8">
    <source>
        <dbReference type="Proteomes" id="UP000535890"/>
    </source>
</evidence>
<dbReference type="EMBL" id="JACCBN010000001">
    <property type="protein sequence ID" value="NYD37020.1"/>
    <property type="molecule type" value="Genomic_DNA"/>
</dbReference>
<protein>
    <recommendedName>
        <fullName evidence="5">biotin--[biotin carboxyl-carrier protein] ligase</fullName>
        <ecNumber evidence="5">6.3.4.15</ecNumber>
    </recommendedName>
</protein>
<dbReference type="SUPFAM" id="SSF50037">
    <property type="entry name" value="C-terminal domain of transcriptional repressors"/>
    <property type="match status" value="1"/>
</dbReference>
<keyword evidence="1 7" id="KW-0436">Ligase</keyword>
<evidence type="ECO:0000256" key="1">
    <source>
        <dbReference type="ARBA" id="ARBA00022598"/>
    </source>
</evidence>
<proteinExistence type="predicted"/>
<evidence type="ECO:0000259" key="6">
    <source>
        <dbReference type="PROSITE" id="PS51733"/>
    </source>
</evidence>
<comment type="caution">
    <text evidence="7">The sequence shown here is derived from an EMBL/GenBank/DDBJ whole genome shotgun (WGS) entry which is preliminary data.</text>
</comment>
<reference evidence="7 8" key="1">
    <citation type="submission" date="2020-07" db="EMBL/GenBank/DDBJ databases">
        <title>Sequencing the genomes of 1000 actinobacteria strains.</title>
        <authorList>
            <person name="Klenk H.-P."/>
        </authorList>
    </citation>
    <scope>NUCLEOTIDE SEQUENCE [LARGE SCALE GENOMIC DNA]</scope>
    <source>
        <strain evidence="7 8">DSM 45772</strain>
    </source>
</reference>
<feature type="domain" description="BPL/LPL catalytic" evidence="6">
    <location>
        <begin position="14"/>
        <end position="208"/>
    </location>
</feature>
<evidence type="ECO:0000256" key="3">
    <source>
        <dbReference type="ARBA" id="ARBA00022840"/>
    </source>
</evidence>
<dbReference type="InterPro" id="IPR008988">
    <property type="entry name" value="Transcriptional_repressor_C"/>
</dbReference>
<dbReference type="InterPro" id="IPR045864">
    <property type="entry name" value="aa-tRNA-synth_II/BPL/LPL"/>
</dbReference>
<evidence type="ECO:0000256" key="2">
    <source>
        <dbReference type="ARBA" id="ARBA00022741"/>
    </source>
</evidence>
<dbReference type="RefSeq" id="WP_343054207.1">
    <property type="nucleotide sequence ID" value="NZ_BAABHP010000014.1"/>
</dbReference>
<dbReference type="Gene3D" id="2.30.30.100">
    <property type="match status" value="1"/>
</dbReference>
<organism evidence="7 8">
    <name type="scientific">Actinomycetospora corticicola</name>
    <dbReference type="NCBI Taxonomy" id="663602"/>
    <lineage>
        <taxon>Bacteria</taxon>
        <taxon>Bacillati</taxon>
        <taxon>Actinomycetota</taxon>
        <taxon>Actinomycetes</taxon>
        <taxon>Pseudonocardiales</taxon>
        <taxon>Pseudonocardiaceae</taxon>
        <taxon>Actinomycetospora</taxon>
    </lineage>
</organism>
<dbReference type="GO" id="GO:0005524">
    <property type="term" value="F:ATP binding"/>
    <property type="evidence" value="ECO:0007669"/>
    <property type="project" value="UniProtKB-KW"/>
</dbReference>
<dbReference type="GO" id="GO:0005737">
    <property type="term" value="C:cytoplasm"/>
    <property type="evidence" value="ECO:0007669"/>
    <property type="project" value="TreeGrafter"/>
</dbReference>
<keyword evidence="4" id="KW-0092">Biotin</keyword>
<evidence type="ECO:0000256" key="4">
    <source>
        <dbReference type="ARBA" id="ARBA00023267"/>
    </source>
</evidence>
<dbReference type="InterPro" id="IPR003142">
    <property type="entry name" value="BPL_C"/>
</dbReference>
<dbReference type="GO" id="GO:0004077">
    <property type="term" value="F:biotin--[biotin carboxyl-carrier protein] ligase activity"/>
    <property type="evidence" value="ECO:0007669"/>
    <property type="project" value="UniProtKB-EC"/>
</dbReference>
<evidence type="ECO:0000256" key="5">
    <source>
        <dbReference type="ARBA" id="ARBA00024227"/>
    </source>
</evidence>
<dbReference type="PANTHER" id="PTHR12835:SF5">
    <property type="entry name" value="BIOTIN--PROTEIN LIGASE"/>
    <property type="match status" value="1"/>
</dbReference>
<keyword evidence="8" id="KW-1185">Reference proteome</keyword>
<dbReference type="Gene3D" id="3.30.930.10">
    <property type="entry name" value="Bira Bifunctional Protein, Domain 2"/>
    <property type="match status" value="1"/>
</dbReference>
<accession>A0A7Y9DX24</accession>
<dbReference type="AlphaFoldDB" id="A0A7Y9DX24"/>
<sequence length="280" mass="28882">MIPGVKDAAAWKALQTTAVAPVGAWARLDVVDATGSTNADLAAAAAAGAPDRSVLVAHHQTAGRGRRSRTWESGPAEGLTFSLLLRPTQVPAEHWGWAPLLAGLALVVALEDYRAPASVATLEAALKWPNDLLLGPDQRKGAGILSEVVPGGEAGNALVVGIGLNVSTPEAELPEGGTSLLAQSVRRTRPDVLGDVLAVFASLEDDWRAARGDAARSGLLSGYRSRCATLGREVRVLLPGDRELLGVAEDVDDDGRLVVREPGGGTTTVAAGDVVHVRAA</sequence>
<dbReference type="EC" id="6.3.4.15" evidence="5"/>
<dbReference type="InterPro" id="IPR004408">
    <property type="entry name" value="Biotin_CoA_COase_ligase"/>
</dbReference>
<evidence type="ECO:0000313" key="7">
    <source>
        <dbReference type="EMBL" id="NYD37020.1"/>
    </source>
</evidence>
<dbReference type="SUPFAM" id="SSF55681">
    <property type="entry name" value="Class II aaRS and biotin synthetases"/>
    <property type="match status" value="1"/>
</dbReference>
<dbReference type="CDD" id="cd16442">
    <property type="entry name" value="BPL"/>
    <property type="match status" value="1"/>
</dbReference>
<gene>
    <name evidence="7" type="ORF">BJ983_003122</name>
</gene>
<dbReference type="Pfam" id="PF02237">
    <property type="entry name" value="BPL_C"/>
    <property type="match status" value="1"/>
</dbReference>
<keyword evidence="2" id="KW-0547">Nucleotide-binding</keyword>
<dbReference type="InterPro" id="IPR004143">
    <property type="entry name" value="BPL_LPL_catalytic"/>
</dbReference>
<keyword evidence="3" id="KW-0067">ATP-binding</keyword>